<evidence type="ECO:0000256" key="2">
    <source>
        <dbReference type="ARBA" id="ARBA00007581"/>
    </source>
</evidence>
<dbReference type="GO" id="GO:0051213">
    <property type="term" value="F:dioxygenase activity"/>
    <property type="evidence" value="ECO:0007669"/>
    <property type="project" value="UniProtKB-KW"/>
</dbReference>
<dbReference type="PIRSF" id="PIRSF006157">
    <property type="entry name" value="Doxgns_DODA"/>
    <property type="match status" value="1"/>
</dbReference>
<comment type="similarity">
    <text evidence="2">Belongs to the DODA-type extradiol aromatic ring-opening dioxygenase family.</text>
</comment>
<reference evidence="8" key="1">
    <citation type="journal article" date="2019" name="Int. J. Syst. Evol. Microbiol.">
        <title>The Global Catalogue of Microorganisms (GCM) 10K type strain sequencing project: providing services to taxonomists for standard genome sequencing and annotation.</title>
        <authorList>
            <consortium name="The Broad Institute Genomics Platform"/>
            <consortium name="The Broad Institute Genome Sequencing Center for Infectious Disease"/>
            <person name="Wu L."/>
            <person name="Ma J."/>
        </authorList>
    </citation>
    <scope>NUCLEOTIDE SEQUENCE [LARGE SCALE GENOMIC DNA]</scope>
    <source>
        <strain evidence="8">JCM 15421</strain>
    </source>
</reference>
<keyword evidence="8" id="KW-1185">Reference proteome</keyword>
<protein>
    <submittedName>
        <fullName evidence="7">Class III extradiol ring-cleavage dioxygenase</fullName>
    </submittedName>
</protein>
<evidence type="ECO:0000256" key="1">
    <source>
        <dbReference type="ARBA" id="ARBA00001947"/>
    </source>
</evidence>
<name>A0ABP3TK77_9GAMM</name>
<dbReference type="CDD" id="cd07363">
    <property type="entry name" value="45_DOPA_Dioxygenase"/>
    <property type="match status" value="1"/>
</dbReference>
<keyword evidence="7" id="KW-0223">Dioxygenase</keyword>
<dbReference type="RefSeq" id="WP_343788049.1">
    <property type="nucleotide sequence ID" value="NZ_BAAAEU010000005.1"/>
</dbReference>
<evidence type="ECO:0000259" key="6">
    <source>
        <dbReference type="Pfam" id="PF02900"/>
    </source>
</evidence>
<feature type="domain" description="Extradiol ring-cleavage dioxygenase class III enzyme subunit B" evidence="6">
    <location>
        <begin position="10"/>
        <end position="252"/>
    </location>
</feature>
<keyword evidence="3" id="KW-0479">Metal-binding</keyword>
<keyword evidence="4" id="KW-0862">Zinc</keyword>
<evidence type="ECO:0000256" key="4">
    <source>
        <dbReference type="ARBA" id="ARBA00022833"/>
    </source>
</evidence>
<comment type="caution">
    <text evidence="7">The sequence shown here is derived from an EMBL/GenBank/DDBJ whole genome shotgun (WGS) entry which is preliminary data.</text>
</comment>
<gene>
    <name evidence="7" type="ORF">GCM10009105_11300</name>
</gene>
<proteinExistence type="inferred from homology"/>
<dbReference type="PANTHER" id="PTHR30096">
    <property type="entry name" value="4,5-DOPA DIOXYGENASE EXTRADIOL-LIKE PROTEIN"/>
    <property type="match status" value="1"/>
</dbReference>
<evidence type="ECO:0000313" key="8">
    <source>
        <dbReference type="Proteomes" id="UP001501523"/>
    </source>
</evidence>
<dbReference type="SUPFAM" id="SSF53213">
    <property type="entry name" value="LigB-like"/>
    <property type="match status" value="1"/>
</dbReference>
<dbReference type="InterPro" id="IPR004183">
    <property type="entry name" value="Xdiol_dOase_suB"/>
</dbReference>
<dbReference type="Pfam" id="PF02900">
    <property type="entry name" value="LigB"/>
    <property type="match status" value="1"/>
</dbReference>
<sequence length="273" mass="29642">MNSNIDRLPTLYIPHGGGPWFFMDPPPSDPHLWDGMAKYLRGIAGSIGTRPKAVLVISAHWETERPTVNSGARPGMLFDYYGFPEHTYRLTYPAAGSPELAARVRDLLGASGIGSDEDGERGFDHGVFVPFLLVWPHADVPVVQLSLQAGLDPQAHLAIGRALAPLRDEGVLIVGSGMSYHNLREFFSPSERMMQASAQFDTALTAAVEDADPATRDARLAAWKQLPDALACHPRAEHLLPLMVVAGAGGADRGRRTYNDRVFGKVVSAFQFG</sequence>
<evidence type="ECO:0000256" key="5">
    <source>
        <dbReference type="ARBA" id="ARBA00023002"/>
    </source>
</evidence>
<dbReference type="Gene3D" id="3.40.830.10">
    <property type="entry name" value="LigB-like"/>
    <property type="match status" value="1"/>
</dbReference>
<keyword evidence="5" id="KW-0560">Oxidoreductase</keyword>
<dbReference type="Proteomes" id="UP001501523">
    <property type="component" value="Unassembled WGS sequence"/>
</dbReference>
<evidence type="ECO:0000256" key="3">
    <source>
        <dbReference type="ARBA" id="ARBA00022723"/>
    </source>
</evidence>
<evidence type="ECO:0000313" key="7">
    <source>
        <dbReference type="EMBL" id="GAA0710236.1"/>
    </source>
</evidence>
<dbReference type="PANTHER" id="PTHR30096:SF0">
    <property type="entry name" value="4,5-DOPA DIOXYGENASE EXTRADIOL-LIKE PROTEIN"/>
    <property type="match status" value="1"/>
</dbReference>
<accession>A0ABP3TK77</accession>
<dbReference type="InterPro" id="IPR014436">
    <property type="entry name" value="Extradiol_dOase_DODA"/>
</dbReference>
<comment type="cofactor">
    <cofactor evidence="1">
        <name>Zn(2+)</name>
        <dbReference type="ChEBI" id="CHEBI:29105"/>
    </cofactor>
</comment>
<organism evidence="7 8">
    <name type="scientific">Dokdonella soli</name>
    <dbReference type="NCBI Taxonomy" id="529810"/>
    <lineage>
        <taxon>Bacteria</taxon>
        <taxon>Pseudomonadati</taxon>
        <taxon>Pseudomonadota</taxon>
        <taxon>Gammaproteobacteria</taxon>
        <taxon>Lysobacterales</taxon>
        <taxon>Rhodanobacteraceae</taxon>
        <taxon>Dokdonella</taxon>
    </lineage>
</organism>
<dbReference type="EMBL" id="BAAAEU010000005">
    <property type="protein sequence ID" value="GAA0710236.1"/>
    <property type="molecule type" value="Genomic_DNA"/>
</dbReference>